<gene>
    <name evidence="3" type="ORF">NA57DRAFT_69429</name>
</gene>
<sequence length="620" mass="68883">MATLTAPRTAGAPSSQRIEQGSVNIPVGKFPSPPKSQSVDADKIADDFAKAFNNAIRANDHKAIVRLFDEKNSYWRDHLCLSWDLRTLKGTESISKFLQNGCRVKSIEIDRSTPFRSPHIGPLGLQFFIMCTTDVGEGSGIVRLCEEDIGVWKVFTMYTVLQSLNGAQEALGQNRATGVNHGEDKKRKNWRDQRAEDVDFQGKDPAVLIVGAGQGGLTVAARLKMLNVDTLVVDREERVGDNWRNRYHQLVLHDPVWFDHMPYLPFPANWPVFTPKDKLADFFETYVQLLELNVWTSTELVSSSWDDATKQWTVVLERRKADGTGETRTFHPRHVIQATGQAGKKYLPSIDGMADFKGERLCHSSEFTGAKPNAEGKKAVVIGSCNSGHDIAQDYYENGYNVTMIQRSTTSICSAKTVKDVALKALYSEDAPATEDSDIFVFGLPSEIFKAQQRMVTQLAEQNDAETIAGLEKVGFKMDSGPDGAGLLFKYFQRGGGYYIDVGASQLVIDGKIKIKQGQEVTKILPHGLQFTDGSKLDADEIVVATGYGNMRSQTREIFGDAVADRVGPVWGFNQEGEFRALWRPSGHPGFWLMGGNLCLSRYFSRVLALQIKARELGLY</sequence>
<dbReference type="InterPro" id="IPR050982">
    <property type="entry name" value="Auxin_biosynth/cation_transpt"/>
</dbReference>
<name>A0A9P4M4R0_9PEZI</name>
<feature type="region of interest" description="Disordered" evidence="2">
    <location>
        <begin position="1"/>
        <end position="38"/>
    </location>
</feature>
<dbReference type="Pfam" id="PF13738">
    <property type="entry name" value="Pyr_redox_3"/>
    <property type="match status" value="1"/>
</dbReference>
<dbReference type="Proteomes" id="UP000799772">
    <property type="component" value="Unassembled WGS sequence"/>
</dbReference>
<evidence type="ECO:0000256" key="1">
    <source>
        <dbReference type="ARBA" id="ARBA00023002"/>
    </source>
</evidence>
<evidence type="ECO:0000256" key="2">
    <source>
        <dbReference type="SAM" id="MobiDB-lite"/>
    </source>
</evidence>
<feature type="compositionally biased region" description="Polar residues" evidence="2">
    <location>
        <begin position="12"/>
        <end position="23"/>
    </location>
</feature>
<proteinExistence type="predicted"/>
<dbReference type="GO" id="GO:0050660">
    <property type="term" value="F:flavin adenine dinucleotide binding"/>
    <property type="evidence" value="ECO:0007669"/>
    <property type="project" value="TreeGrafter"/>
</dbReference>
<dbReference type="Gene3D" id="3.50.50.60">
    <property type="entry name" value="FAD/NAD(P)-binding domain"/>
    <property type="match status" value="1"/>
</dbReference>
<evidence type="ECO:0000313" key="4">
    <source>
        <dbReference type="Proteomes" id="UP000799772"/>
    </source>
</evidence>
<evidence type="ECO:0000313" key="3">
    <source>
        <dbReference type="EMBL" id="KAF2093069.1"/>
    </source>
</evidence>
<dbReference type="InterPro" id="IPR036188">
    <property type="entry name" value="FAD/NAD-bd_sf"/>
</dbReference>
<organism evidence="3 4">
    <name type="scientific">Rhizodiscina lignyota</name>
    <dbReference type="NCBI Taxonomy" id="1504668"/>
    <lineage>
        <taxon>Eukaryota</taxon>
        <taxon>Fungi</taxon>
        <taxon>Dikarya</taxon>
        <taxon>Ascomycota</taxon>
        <taxon>Pezizomycotina</taxon>
        <taxon>Dothideomycetes</taxon>
        <taxon>Pleosporomycetidae</taxon>
        <taxon>Aulographales</taxon>
        <taxon>Rhizodiscinaceae</taxon>
        <taxon>Rhizodiscina</taxon>
    </lineage>
</organism>
<accession>A0A9P4M4R0</accession>
<keyword evidence="3" id="KW-0503">Monooxygenase</keyword>
<dbReference type="GO" id="GO:0004497">
    <property type="term" value="F:monooxygenase activity"/>
    <property type="evidence" value="ECO:0007669"/>
    <property type="project" value="UniProtKB-KW"/>
</dbReference>
<keyword evidence="4" id="KW-1185">Reference proteome</keyword>
<dbReference type="AlphaFoldDB" id="A0A9P4M4R0"/>
<dbReference type="EMBL" id="ML978140">
    <property type="protein sequence ID" value="KAF2093069.1"/>
    <property type="molecule type" value="Genomic_DNA"/>
</dbReference>
<dbReference type="OrthoDB" id="74360at2759"/>
<dbReference type="PANTHER" id="PTHR43539:SF68">
    <property type="entry name" value="FLAVIN-BINDING MONOOXYGENASE-LIKE PROTEIN (AFU_ORTHOLOGUE AFUA_4G09220)"/>
    <property type="match status" value="1"/>
</dbReference>
<protein>
    <submittedName>
        <fullName evidence="3">Dimethylaniline monooxygenase (N-oxide forming)</fullName>
    </submittedName>
</protein>
<keyword evidence="1" id="KW-0560">Oxidoreductase</keyword>
<comment type="caution">
    <text evidence="3">The sequence shown here is derived from an EMBL/GenBank/DDBJ whole genome shotgun (WGS) entry which is preliminary data.</text>
</comment>
<dbReference type="PANTHER" id="PTHR43539">
    <property type="entry name" value="FLAVIN-BINDING MONOOXYGENASE-LIKE PROTEIN (AFU_ORTHOLOGUE AFUA_4G09220)"/>
    <property type="match status" value="1"/>
</dbReference>
<reference evidence="3" key="1">
    <citation type="journal article" date="2020" name="Stud. Mycol.">
        <title>101 Dothideomycetes genomes: a test case for predicting lifestyles and emergence of pathogens.</title>
        <authorList>
            <person name="Haridas S."/>
            <person name="Albert R."/>
            <person name="Binder M."/>
            <person name="Bloem J."/>
            <person name="Labutti K."/>
            <person name="Salamov A."/>
            <person name="Andreopoulos B."/>
            <person name="Baker S."/>
            <person name="Barry K."/>
            <person name="Bills G."/>
            <person name="Bluhm B."/>
            <person name="Cannon C."/>
            <person name="Castanera R."/>
            <person name="Culley D."/>
            <person name="Daum C."/>
            <person name="Ezra D."/>
            <person name="Gonzalez J."/>
            <person name="Henrissat B."/>
            <person name="Kuo A."/>
            <person name="Liang C."/>
            <person name="Lipzen A."/>
            <person name="Lutzoni F."/>
            <person name="Magnuson J."/>
            <person name="Mondo S."/>
            <person name="Nolan M."/>
            <person name="Ohm R."/>
            <person name="Pangilinan J."/>
            <person name="Park H.-J."/>
            <person name="Ramirez L."/>
            <person name="Alfaro M."/>
            <person name="Sun H."/>
            <person name="Tritt A."/>
            <person name="Yoshinaga Y."/>
            <person name="Zwiers L.-H."/>
            <person name="Turgeon B."/>
            <person name="Goodwin S."/>
            <person name="Spatafora J."/>
            <person name="Crous P."/>
            <person name="Grigoriev I."/>
        </authorList>
    </citation>
    <scope>NUCLEOTIDE SEQUENCE</scope>
    <source>
        <strain evidence="3">CBS 133067</strain>
    </source>
</reference>
<dbReference type="SUPFAM" id="SSF51905">
    <property type="entry name" value="FAD/NAD(P)-binding domain"/>
    <property type="match status" value="1"/>
</dbReference>